<dbReference type="NCBIfam" id="TIGR02608">
    <property type="entry name" value="delta_60_rpt"/>
    <property type="match status" value="7"/>
</dbReference>
<organism evidence="1 2">
    <name type="scientific">Fluviispira multicolorata</name>
    <dbReference type="NCBI Taxonomy" id="2654512"/>
    <lineage>
        <taxon>Bacteria</taxon>
        <taxon>Pseudomonadati</taxon>
        <taxon>Bdellovibrionota</taxon>
        <taxon>Oligoflexia</taxon>
        <taxon>Silvanigrellales</taxon>
        <taxon>Silvanigrellaceae</taxon>
        <taxon>Fluviispira</taxon>
    </lineage>
</organism>
<dbReference type="InterPro" id="IPR013431">
    <property type="entry name" value="Delta_60_rpt"/>
</dbReference>
<dbReference type="Proteomes" id="UP000442694">
    <property type="component" value="Unassembled WGS sequence"/>
</dbReference>
<sequence length="465" mass="48993">MKKRISKFVIFTFSVFIILNGCQKSSNDFGFLNGIYNSGLDSINASSLIDDHNNNENPTQLIKFNGVLDKTFAKTGYVQTEINTKAQVTAHAVAPDGSVIAGGFSILKDGTSVFSLARYNKDGTLNTNFGTGGTVQTQIGSEAAINSILLLQDGSIIAGGFSRNCANVPLFTLVKYKADGKISRSFGSRGIVQTPIGISSAIRSLVLLKDGNILAAGYSATNPKLPMMTIAKYSTFGTLIDEFGDDGIVQTQAGESSQFYSATTLNDGAIVAGGYINTDPFNRSYALVKYDSSGKVSADFGTNGITTVQIGVGSYVLSLAASSDGTIIAGGYSEGATHLSYFTVAKFDSHGYLQLNFGTGGIILNAMAANISFSSYTCSVLVLNDGSILAGGYATGVDNSSAFTMIKYDRSGNIALDFGKKGMVQNKFGNYSYLQAMTLQSDGTVVTSGYGEKNGKIVFTAARYK</sequence>
<protein>
    <recommendedName>
        <fullName evidence="3">Delta-60 repeat domain-containing protein</fullName>
    </recommendedName>
</protein>
<dbReference type="RefSeq" id="WP_152211523.1">
    <property type="nucleotide sequence ID" value="NZ_WFLN01000004.1"/>
</dbReference>
<evidence type="ECO:0000313" key="2">
    <source>
        <dbReference type="Proteomes" id="UP000442694"/>
    </source>
</evidence>
<comment type="caution">
    <text evidence="1">The sequence shown here is derived from an EMBL/GenBank/DDBJ whole genome shotgun (WGS) entry which is preliminary data.</text>
</comment>
<accession>A0A833JHJ6</accession>
<dbReference type="AlphaFoldDB" id="A0A833JHJ6"/>
<name>A0A833JHJ6_9BACT</name>
<dbReference type="SUPFAM" id="SSF63829">
    <property type="entry name" value="Calcium-dependent phosphotriesterase"/>
    <property type="match status" value="1"/>
</dbReference>
<gene>
    <name evidence="1" type="ORF">GCL57_01675</name>
</gene>
<dbReference type="Gene3D" id="2.80.10.50">
    <property type="match status" value="2"/>
</dbReference>
<reference evidence="1 2" key="1">
    <citation type="submission" date="2019-10" db="EMBL/GenBank/DDBJ databases">
        <title>New genus of Silvanigrellaceae.</title>
        <authorList>
            <person name="Pitt A."/>
            <person name="Hahn M.W."/>
        </authorList>
    </citation>
    <scope>NUCLEOTIDE SEQUENCE [LARGE SCALE GENOMIC DNA]</scope>
    <source>
        <strain evidence="1 2">33A1-SZDP</strain>
    </source>
</reference>
<evidence type="ECO:0008006" key="3">
    <source>
        <dbReference type="Google" id="ProtNLM"/>
    </source>
</evidence>
<dbReference type="Pfam" id="PF17164">
    <property type="entry name" value="DUF5122"/>
    <property type="match status" value="3"/>
</dbReference>
<proteinExistence type="predicted"/>
<dbReference type="EMBL" id="WFLN01000004">
    <property type="protein sequence ID" value="KAB8033437.1"/>
    <property type="molecule type" value="Genomic_DNA"/>
</dbReference>
<keyword evidence="2" id="KW-1185">Reference proteome</keyword>
<evidence type="ECO:0000313" key="1">
    <source>
        <dbReference type="EMBL" id="KAB8033437.1"/>
    </source>
</evidence>